<proteinExistence type="predicted"/>
<name>A0AA86Q8L2_9EUKA</name>
<reference evidence="3 4" key="2">
    <citation type="submission" date="2024-07" db="EMBL/GenBank/DDBJ databases">
        <authorList>
            <person name="Akdeniz Z."/>
        </authorList>
    </citation>
    <scope>NUCLEOTIDE SEQUENCE [LARGE SCALE GENOMIC DNA]</scope>
</reference>
<feature type="transmembrane region" description="Helical" evidence="1">
    <location>
        <begin position="373"/>
        <end position="392"/>
    </location>
</feature>
<keyword evidence="1" id="KW-1133">Transmembrane helix</keyword>
<keyword evidence="1 2" id="KW-0812">Transmembrane</keyword>
<feature type="transmembrane region" description="Helical" evidence="1">
    <location>
        <begin position="211"/>
        <end position="234"/>
    </location>
</feature>
<feature type="transmembrane region" description="Helical" evidence="1">
    <location>
        <begin position="499"/>
        <end position="519"/>
    </location>
</feature>
<comment type="caution">
    <text evidence="2">The sequence shown here is derived from an EMBL/GenBank/DDBJ whole genome shotgun (WGS) entry which is preliminary data.</text>
</comment>
<protein>
    <submittedName>
        <fullName evidence="2">Transmembrane domain-containing protein</fullName>
    </submittedName>
    <submittedName>
        <fullName evidence="3">Transmembrane_domain-containing protein</fullName>
    </submittedName>
</protein>
<evidence type="ECO:0000256" key="1">
    <source>
        <dbReference type="SAM" id="Phobius"/>
    </source>
</evidence>
<accession>A0AA86Q8L2</accession>
<dbReference type="EMBL" id="CATOUU010000834">
    <property type="protein sequence ID" value="CAI9952596.1"/>
    <property type="molecule type" value="Genomic_DNA"/>
</dbReference>
<evidence type="ECO:0000313" key="2">
    <source>
        <dbReference type="EMBL" id="CAI9952596.1"/>
    </source>
</evidence>
<evidence type="ECO:0000313" key="4">
    <source>
        <dbReference type="Proteomes" id="UP001642409"/>
    </source>
</evidence>
<dbReference type="Proteomes" id="UP001642409">
    <property type="component" value="Unassembled WGS sequence"/>
</dbReference>
<gene>
    <name evidence="2" type="ORF">HINF_LOCUS40241</name>
    <name evidence="3" type="ORF">HINF_LOCUS8496</name>
</gene>
<evidence type="ECO:0000313" key="3">
    <source>
        <dbReference type="EMBL" id="CAL5985035.1"/>
    </source>
</evidence>
<sequence>MLQQQSQHQNETLQRKTLVSKSIDCLKQFHNFINPQTIFSDGTPRLISVDVMRGIAIFAMIMQHETFGTIDTDAVLNYPMPKVIASYIIGIPIMIFANWRTFIVLISGITNGFTQMKAKSVRQLSIDTVKRTLGSFCIFPVFFAIEWLFSSMDNPLYPIKNYNANREQLIQNNPQQKKFYDFPQNVPIDGIENPFIEPWFITFNNESGAPIFYGCTTILLNIINYIVQAPILLIKQLKLHHIKYTYSIMFVLLAMIFSFTTHFVHYNVYKHYITKFPTLLAGKEIECIAGKLHETIQNPTIFQTYYGTDKTYRDQSNQAFQILLLMFINGHNTFMFPMWSNIMLGSAFGCLLSGFYEQQKITPKRQWNKTRKYLILTMFCCLAIPIIMYGISRAIAQNQFAMGKRTKVQSYLNDILNLQFENLCMMPEYLHVETTIQFICVIILVLIFDARTEKKAYKHAQRSLYLRRFSTGSMTCYSFSYLLGNVIKSVFWYNPKEIGYYYGFMVLYFAVQLFLFIALDHADWILTPDWFLSAIPKVLQGKFQKDVYARDSHLRIRPVLVLEKFEEDAIAEEETRTAQPQVAAEQEVLTVEAAAK</sequence>
<keyword evidence="1" id="KW-0472">Membrane</keyword>
<feature type="transmembrane region" description="Helical" evidence="1">
    <location>
        <begin position="84"/>
        <end position="110"/>
    </location>
</feature>
<feature type="transmembrane region" description="Helical" evidence="1">
    <location>
        <begin position="334"/>
        <end position="352"/>
    </location>
</feature>
<keyword evidence="4" id="KW-1185">Reference proteome</keyword>
<feature type="transmembrane region" description="Helical" evidence="1">
    <location>
        <begin position="469"/>
        <end position="493"/>
    </location>
</feature>
<reference evidence="2" key="1">
    <citation type="submission" date="2023-06" db="EMBL/GenBank/DDBJ databases">
        <authorList>
            <person name="Kurt Z."/>
        </authorList>
    </citation>
    <scope>NUCLEOTIDE SEQUENCE</scope>
</reference>
<dbReference type="EMBL" id="CAXDID020000018">
    <property type="protein sequence ID" value="CAL5985035.1"/>
    <property type="molecule type" value="Genomic_DNA"/>
</dbReference>
<feature type="transmembrane region" description="Helical" evidence="1">
    <location>
        <begin position="246"/>
        <end position="266"/>
    </location>
</feature>
<organism evidence="2">
    <name type="scientific">Hexamita inflata</name>
    <dbReference type="NCBI Taxonomy" id="28002"/>
    <lineage>
        <taxon>Eukaryota</taxon>
        <taxon>Metamonada</taxon>
        <taxon>Diplomonadida</taxon>
        <taxon>Hexamitidae</taxon>
        <taxon>Hexamitinae</taxon>
        <taxon>Hexamita</taxon>
    </lineage>
</organism>
<feature type="transmembrane region" description="Helical" evidence="1">
    <location>
        <begin position="131"/>
        <end position="149"/>
    </location>
</feature>
<feature type="transmembrane region" description="Helical" evidence="1">
    <location>
        <begin position="429"/>
        <end position="448"/>
    </location>
</feature>
<dbReference type="AlphaFoldDB" id="A0AA86Q8L2"/>